<dbReference type="EMBL" id="MN740948">
    <property type="protein sequence ID" value="QHU19356.1"/>
    <property type="molecule type" value="Genomic_DNA"/>
</dbReference>
<name>A0A6C0KQE4_9ZZZZ</name>
<evidence type="ECO:0000313" key="1">
    <source>
        <dbReference type="EMBL" id="QHU19356.1"/>
    </source>
</evidence>
<organism evidence="1">
    <name type="scientific">viral metagenome</name>
    <dbReference type="NCBI Taxonomy" id="1070528"/>
    <lineage>
        <taxon>unclassified sequences</taxon>
        <taxon>metagenomes</taxon>
        <taxon>organismal metagenomes</taxon>
    </lineage>
</organism>
<protein>
    <submittedName>
        <fullName evidence="1">Uncharacterized protein</fullName>
    </submittedName>
</protein>
<proteinExistence type="predicted"/>
<sequence length="153" mass="18219">MDVNKLMYALDDENNESIMNLTSQKIMEMNLNILNELHLEKQITLNYLKKLKEYKYVDELNDLKYGAFIRWIPITDPNYLPLYNCGIICDIKITDIGVIIIAKNFMHRHYSFKMDECLIFQKLNNQELIILKALDHLENKLDEEVEDEEEDDN</sequence>
<reference evidence="1" key="1">
    <citation type="journal article" date="2020" name="Nature">
        <title>Giant virus diversity and host interactions through global metagenomics.</title>
        <authorList>
            <person name="Schulz F."/>
            <person name="Roux S."/>
            <person name="Paez-Espino D."/>
            <person name="Jungbluth S."/>
            <person name="Walsh D.A."/>
            <person name="Denef V.J."/>
            <person name="McMahon K.D."/>
            <person name="Konstantinidis K.T."/>
            <person name="Eloe-Fadrosh E.A."/>
            <person name="Kyrpides N.C."/>
            <person name="Woyke T."/>
        </authorList>
    </citation>
    <scope>NUCLEOTIDE SEQUENCE</scope>
    <source>
        <strain evidence="1">GVMAG-S-3300013014-104</strain>
    </source>
</reference>
<accession>A0A6C0KQE4</accession>
<dbReference type="AlphaFoldDB" id="A0A6C0KQE4"/>